<dbReference type="SUPFAM" id="SSF52540">
    <property type="entry name" value="P-loop containing nucleoside triphosphate hydrolases"/>
    <property type="match status" value="1"/>
</dbReference>
<dbReference type="EMBL" id="CP045529">
    <property type="protein sequence ID" value="QFU96789.1"/>
    <property type="molecule type" value="Genomic_DNA"/>
</dbReference>
<dbReference type="InterPro" id="IPR013611">
    <property type="entry name" value="Transp-assoc_OB_typ2"/>
</dbReference>
<keyword evidence="3 7" id="KW-0067">ATP-binding</keyword>
<protein>
    <recommendedName>
        <fullName evidence="4">ABC-type quaternary amine transporter</fullName>
        <ecNumber evidence="4">7.6.2.9</ecNumber>
    </recommendedName>
</protein>
<evidence type="ECO:0000259" key="6">
    <source>
        <dbReference type="PROSITE" id="PS50893"/>
    </source>
</evidence>
<dbReference type="InterPro" id="IPR027417">
    <property type="entry name" value="P-loop_NTPase"/>
</dbReference>
<evidence type="ECO:0000256" key="1">
    <source>
        <dbReference type="ARBA" id="ARBA00022448"/>
    </source>
</evidence>
<keyword evidence="1" id="KW-0813">Transport</keyword>
<dbReference type="PROSITE" id="PS00211">
    <property type="entry name" value="ABC_TRANSPORTER_1"/>
    <property type="match status" value="1"/>
</dbReference>
<dbReference type="GO" id="GO:0016887">
    <property type="term" value="F:ATP hydrolysis activity"/>
    <property type="evidence" value="ECO:0007669"/>
    <property type="project" value="InterPro"/>
</dbReference>
<dbReference type="FunFam" id="3.40.50.300:FF:000425">
    <property type="entry name" value="Probable ABC transporter, ATP-binding subunit"/>
    <property type="match status" value="1"/>
</dbReference>
<keyword evidence="2" id="KW-0547">Nucleotide-binding</keyword>
<feature type="domain" description="ABC transporter" evidence="6">
    <location>
        <begin position="8"/>
        <end position="244"/>
    </location>
</feature>
<dbReference type="InterPro" id="IPR003439">
    <property type="entry name" value="ABC_transporter-like_ATP-bd"/>
</dbReference>
<dbReference type="PANTHER" id="PTHR42781">
    <property type="entry name" value="SPERMIDINE/PUTRESCINE IMPORT ATP-BINDING PROTEIN POTA"/>
    <property type="match status" value="1"/>
</dbReference>
<dbReference type="KEGG" id="lxl:KDY119_00279"/>
<dbReference type="SUPFAM" id="SSF50331">
    <property type="entry name" value="MOP-like"/>
    <property type="match status" value="1"/>
</dbReference>
<dbReference type="Proteomes" id="UP000326702">
    <property type="component" value="Chromosome"/>
</dbReference>
<evidence type="ECO:0000313" key="7">
    <source>
        <dbReference type="EMBL" id="QFU96789.1"/>
    </source>
</evidence>
<name>A0A5P9Q5Z7_9MICO</name>
<evidence type="ECO:0000313" key="8">
    <source>
        <dbReference type="Proteomes" id="UP000326702"/>
    </source>
</evidence>
<dbReference type="Pfam" id="PF08402">
    <property type="entry name" value="TOBE_2"/>
    <property type="match status" value="1"/>
</dbReference>
<organism evidence="7 8">
    <name type="scientific">Luteimicrobium xylanilyticum</name>
    <dbReference type="NCBI Taxonomy" id="1133546"/>
    <lineage>
        <taxon>Bacteria</taxon>
        <taxon>Bacillati</taxon>
        <taxon>Actinomycetota</taxon>
        <taxon>Actinomycetes</taxon>
        <taxon>Micrococcales</taxon>
        <taxon>Luteimicrobium</taxon>
    </lineage>
</organism>
<sequence>MSEVGDGLVVRDVVVRYDAGRRKAAVTAVDGVSLGVARGETLALLGPSGCGKSSLLRAVAGLEPVAAGRVTWDGGDLDGVPVHRRGFGLMFQDGQLFPHRTVAGNVEYGLRVERVPRDARRDRVAELLGVVGLEGYGDRQVATLSGGERQRVALARALAPRPRLLLLDEPLSALDRGLRERLATDLRVALRETGTTAVFVTHDHDEAFEVADRVAVMARGKVLQVATPPELWRAPASRAVAEFLGYQAFWPASALDPGGPSEPGGPRGSRGPDRSVAVGPAGLRVLPDDGAAAPANTWPATVVESVFRPRGVEVTLDVEGPAGVERLVAVAAGAAPEPGTRVRVALDPAGCAVVGREAPARQESIPTTP</sequence>
<dbReference type="GO" id="GO:0005524">
    <property type="term" value="F:ATP binding"/>
    <property type="evidence" value="ECO:0007669"/>
    <property type="project" value="UniProtKB-KW"/>
</dbReference>
<reference evidence="7 8" key="1">
    <citation type="submission" date="2019-10" db="EMBL/GenBank/DDBJ databases">
        <title>Genome sequence of Luteimicrobium xylanilyticum HY-24.</title>
        <authorList>
            <person name="Kim D.Y."/>
            <person name="Park H.-Y."/>
        </authorList>
    </citation>
    <scope>NUCLEOTIDE SEQUENCE [LARGE SCALE GENOMIC DNA]</scope>
    <source>
        <strain evidence="7 8">HY-24</strain>
    </source>
</reference>
<feature type="region of interest" description="Disordered" evidence="5">
    <location>
        <begin position="254"/>
        <end position="282"/>
    </location>
</feature>
<evidence type="ECO:0000256" key="4">
    <source>
        <dbReference type="ARBA" id="ARBA00066388"/>
    </source>
</evidence>
<dbReference type="InterPro" id="IPR008995">
    <property type="entry name" value="Mo/tungstate-bd_C_term_dom"/>
</dbReference>
<gene>
    <name evidence="7" type="ORF">KDY119_00279</name>
</gene>
<dbReference type="SMART" id="SM00382">
    <property type="entry name" value="AAA"/>
    <property type="match status" value="1"/>
</dbReference>
<dbReference type="AlphaFoldDB" id="A0A5P9Q5Z7"/>
<dbReference type="Pfam" id="PF00005">
    <property type="entry name" value="ABC_tran"/>
    <property type="match status" value="1"/>
</dbReference>
<keyword evidence="8" id="KW-1185">Reference proteome</keyword>
<dbReference type="InterPro" id="IPR003593">
    <property type="entry name" value="AAA+_ATPase"/>
</dbReference>
<accession>A0A5P9Q5Z7</accession>
<evidence type="ECO:0000256" key="2">
    <source>
        <dbReference type="ARBA" id="ARBA00022741"/>
    </source>
</evidence>
<dbReference type="PROSITE" id="PS50893">
    <property type="entry name" value="ABC_TRANSPORTER_2"/>
    <property type="match status" value="1"/>
</dbReference>
<dbReference type="GO" id="GO:0015418">
    <property type="term" value="F:ABC-type quaternary ammonium compound transporting activity"/>
    <property type="evidence" value="ECO:0007669"/>
    <property type="project" value="UniProtKB-EC"/>
</dbReference>
<dbReference type="Gene3D" id="3.40.50.300">
    <property type="entry name" value="P-loop containing nucleotide triphosphate hydrolases"/>
    <property type="match status" value="1"/>
</dbReference>
<dbReference type="GO" id="GO:0043190">
    <property type="term" value="C:ATP-binding cassette (ABC) transporter complex"/>
    <property type="evidence" value="ECO:0007669"/>
    <property type="project" value="InterPro"/>
</dbReference>
<proteinExistence type="predicted"/>
<dbReference type="PANTHER" id="PTHR42781:SF4">
    <property type="entry name" value="SPERMIDINE_PUTRESCINE IMPORT ATP-BINDING PROTEIN POTA"/>
    <property type="match status" value="1"/>
</dbReference>
<evidence type="ECO:0000256" key="5">
    <source>
        <dbReference type="SAM" id="MobiDB-lite"/>
    </source>
</evidence>
<dbReference type="EC" id="7.6.2.9" evidence="4"/>
<dbReference type="InterPro" id="IPR017871">
    <property type="entry name" value="ABC_transporter-like_CS"/>
</dbReference>
<evidence type="ECO:0000256" key="3">
    <source>
        <dbReference type="ARBA" id="ARBA00022840"/>
    </source>
</evidence>
<dbReference type="InterPro" id="IPR050093">
    <property type="entry name" value="ABC_SmlMolc_Importer"/>
</dbReference>